<dbReference type="KEGG" id="tcu:Tcur_4664"/>
<dbReference type="EMBL" id="CP001738">
    <property type="protein sequence ID" value="ACZ00186.1"/>
    <property type="molecule type" value="Genomic_DNA"/>
</dbReference>
<dbReference type="HOGENOM" id="CLU_1395723_0_0_11"/>
<dbReference type="STRING" id="471852.Tcur_4664"/>
<name>D1A687_THECD</name>
<proteinExistence type="predicted"/>
<organism evidence="1 2">
    <name type="scientific">Thermomonospora curvata (strain ATCC 19995 / DSM 43183 / JCM 3096 / KCTC 9072 / NBRC 15933 / NCIMB 10081 / Henssen B9)</name>
    <dbReference type="NCBI Taxonomy" id="471852"/>
    <lineage>
        <taxon>Bacteria</taxon>
        <taxon>Bacillati</taxon>
        <taxon>Actinomycetota</taxon>
        <taxon>Actinomycetes</taxon>
        <taxon>Streptosporangiales</taxon>
        <taxon>Thermomonosporaceae</taxon>
        <taxon>Thermomonospora</taxon>
    </lineage>
</organism>
<evidence type="ECO:0000313" key="2">
    <source>
        <dbReference type="Proteomes" id="UP000001918"/>
    </source>
</evidence>
<keyword evidence="2" id="KW-1185">Reference proteome</keyword>
<gene>
    <name evidence="1" type="ordered locus">Tcur_4664</name>
</gene>
<accession>D1A687</accession>
<evidence type="ECO:0000313" key="1">
    <source>
        <dbReference type="EMBL" id="ACZ00186.1"/>
    </source>
</evidence>
<protein>
    <submittedName>
        <fullName evidence="1">Uncharacterized protein</fullName>
    </submittedName>
</protein>
<reference evidence="1 2" key="1">
    <citation type="journal article" date="2011" name="Stand. Genomic Sci.">
        <title>Complete genome sequence of Thermomonospora curvata type strain (B9).</title>
        <authorList>
            <person name="Chertkov O."/>
            <person name="Sikorski J."/>
            <person name="Nolan M."/>
            <person name="Lapidus A."/>
            <person name="Lucas S."/>
            <person name="Del Rio T.G."/>
            <person name="Tice H."/>
            <person name="Cheng J.F."/>
            <person name="Goodwin L."/>
            <person name="Pitluck S."/>
            <person name="Liolios K."/>
            <person name="Ivanova N."/>
            <person name="Mavromatis K."/>
            <person name="Mikhailova N."/>
            <person name="Ovchinnikova G."/>
            <person name="Pati A."/>
            <person name="Chen A."/>
            <person name="Palaniappan K."/>
            <person name="Djao O.D."/>
            <person name="Land M."/>
            <person name="Hauser L."/>
            <person name="Chang Y.J."/>
            <person name="Jeffries C.D."/>
            <person name="Brettin T."/>
            <person name="Han C."/>
            <person name="Detter J.C."/>
            <person name="Rohde M."/>
            <person name="Goker M."/>
            <person name="Woyke T."/>
            <person name="Bristow J."/>
            <person name="Eisen J.A."/>
            <person name="Markowitz V."/>
            <person name="Hugenholtz P."/>
            <person name="Klenk H.P."/>
            <person name="Kyrpides N.C."/>
        </authorList>
    </citation>
    <scope>NUCLEOTIDE SEQUENCE [LARGE SCALE GENOMIC DNA]</scope>
    <source>
        <strain evidence="2">ATCC 19995 / DSM 43183 / JCM 3096 / KCTC 9072 / NBRC 15933 / NCIMB 10081 / Henssen B9</strain>
    </source>
</reference>
<dbReference type="Proteomes" id="UP000001918">
    <property type="component" value="Chromosome"/>
</dbReference>
<sequence>MSVVPDKEPVMGLNTGYVLVKGLSRDELLTRLGAKVGGPVELPLSWKAPISLGPTVQGWTIIGDPWGRVGDSPRRLVPLSRDATVISGCLQETTMYSQAVMYVDGRFRWKVFSDCSKPDERGMHVISKGDAPQSLAERIRRAREKELQTGGDHQFNVPLDLITEATGGVISGRYPWHDEEEGVVYRELIFAGDDA</sequence>
<dbReference type="AlphaFoldDB" id="D1A687"/>